<evidence type="ECO:0000256" key="6">
    <source>
        <dbReference type="ARBA" id="ARBA00034687"/>
    </source>
</evidence>
<dbReference type="PANTHER" id="PTHR13072:SF0">
    <property type="entry name" value="DYNACTIN SUBUNIT 6"/>
    <property type="match status" value="1"/>
</dbReference>
<reference evidence="8 9" key="1">
    <citation type="journal article" date="2017" name="G3 (Bethesda)">
        <title>First Draft Genome Sequence of the Pathogenic Fungus Lomentospora prolificans (Formerly Scedosporium prolificans).</title>
        <authorList>
            <person name="Luo R."/>
            <person name="Zimin A."/>
            <person name="Workman R."/>
            <person name="Fan Y."/>
            <person name="Pertea G."/>
            <person name="Grossman N."/>
            <person name="Wear M.P."/>
            <person name="Jia B."/>
            <person name="Miller H."/>
            <person name="Casadevall A."/>
            <person name="Timp W."/>
            <person name="Zhang S.X."/>
            <person name="Salzberg S.L."/>
        </authorList>
    </citation>
    <scope>NUCLEOTIDE SEQUENCE [LARGE SCALE GENOMIC DNA]</scope>
    <source>
        <strain evidence="8 9">JHH-5317</strain>
    </source>
</reference>
<protein>
    <recommendedName>
        <fullName evidence="3">Dynactin subunit 6</fullName>
    </recommendedName>
</protein>
<dbReference type="PANTHER" id="PTHR13072">
    <property type="entry name" value="DYNACTIN 6"/>
    <property type="match status" value="1"/>
</dbReference>
<dbReference type="VEuPathDB" id="FungiDB:jhhlp_003115"/>
<keyword evidence="9" id="KW-1185">Reference proteome</keyword>
<name>A0A2N3NFY9_9PEZI</name>
<dbReference type="SUPFAM" id="SSF51161">
    <property type="entry name" value="Trimeric LpxA-like enzymes"/>
    <property type="match status" value="1"/>
</dbReference>
<dbReference type="Proteomes" id="UP000233524">
    <property type="component" value="Unassembled WGS sequence"/>
</dbReference>
<organism evidence="8 9">
    <name type="scientific">Lomentospora prolificans</name>
    <dbReference type="NCBI Taxonomy" id="41688"/>
    <lineage>
        <taxon>Eukaryota</taxon>
        <taxon>Fungi</taxon>
        <taxon>Dikarya</taxon>
        <taxon>Ascomycota</taxon>
        <taxon>Pezizomycotina</taxon>
        <taxon>Sordariomycetes</taxon>
        <taxon>Hypocreomycetidae</taxon>
        <taxon>Microascales</taxon>
        <taxon>Microascaceae</taxon>
        <taxon>Lomentospora</taxon>
    </lineage>
</organism>
<sequence>MSSNKRNSMLPPVAQHGPKPPVKLSSTLTIADSAILTGIHSIVIMSESVVHPRCRLESMVGSLLVGKRCIIHERTHIGACPATGDGMGGGVTVGDYATIEATSVIEAGGTDIGEGTVVGVGARVCAGARIGKNCTISPKTIIAPGEEIPDFTVVLPGGVKRLDRREMGDMRHRAQVRQIEVLRRLIPTNLAKFQ</sequence>
<dbReference type="AlphaFoldDB" id="A0A2N3NFY9"/>
<dbReference type="InterPro" id="IPR011004">
    <property type="entry name" value="Trimer_LpxA-like_sf"/>
</dbReference>
<accession>A0A2N3NFY9</accession>
<feature type="region of interest" description="Disordered" evidence="7">
    <location>
        <begin position="1"/>
        <end position="21"/>
    </location>
</feature>
<proteinExistence type="inferred from homology"/>
<keyword evidence="5" id="KW-0206">Cytoskeleton</keyword>
<evidence type="ECO:0000256" key="3">
    <source>
        <dbReference type="ARBA" id="ARBA00016573"/>
    </source>
</evidence>
<evidence type="ECO:0000256" key="4">
    <source>
        <dbReference type="ARBA" id="ARBA00022490"/>
    </source>
</evidence>
<dbReference type="GO" id="GO:0005869">
    <property type="term" value="C:dynactin complex"/>
    <property type="evidence" value="ECO:0007669"/>
    <property type="project" value="InterPro"/>
</dbReference>
<dbReference type="Gene3D" id="2.160.10.10">
    <property type="entry name" value="Hexapeptide repeat proteins"/>
    <property type="match status" value="1"/>
</dbReference>
<dbReference type="EMBL" id="NLAX01000008">
    <property type="protein sequence ID" value="PKS11353.1"/>
    <property type="molecule type" value="Genomic_DNA"/>
</dbReference>
<evidence type="ECO:0000256" key="5">
    <source>
        <dbReference type="ARBA" id="ARBA00023212"/>
    </source>
</evidence>
<evidence type="ECO:0000313" key="9">
    <source>
        <dbReference type="Proteomes" id="UP000233524"/>
    </source>
</evidence>
<evidence type="ECO:0000256" key="7">
    <source>
        <dbReference type="SAM" id="MobiDB-lite"/>
    </source>
</evidence>
<evidence type="ECO:0000256" key="1">
    <source>
        <dbReference type="ARBA" id="ARBA00004245"/>
    </source>
</evidence>
<comment type="function">
    <text evidence="6">Part of the dynactin complex that activates the molecular motor dynein for ultra-processive transport along microtubules.</text>
</comment>
<dbReference type="InterPro" id="IPR027777">
    <property type="entry name" value="DCTN6"/>
</dbReference>
<dbReference type="OrthoDB" id="2355at2759"/>
<evidence type="ECO:0000256" key="2">
    <source>
        <dbReference type="ARBA" id="ARBA00007719"/>
    </source>
</evidence>
<keyword evidence="4" id="KW-0963">Cytoplasm</keyword>
<evidence type="ECO:0000313" key="8">
    <source>
        <dbReference type="EMBL" id="PKS11353.1"/>
    </source>
</evidence>
<dbReference type="STRING" id="41688.A0A2N3NFY9"/>
<dbReference type="GO" id="GO:0007052">
    <property type="term" value="P:mitotic spindle organization"/>
    <property type="evidence" value="ECO:0007669"/>
    <property type="project" value="TreeGrafter"/>
</dbReference>
<dbReference type="GO" id="GO:0070840">
    <property type="term" value="F:dynein complex binding"/>
    <property type="evidence" value="ECO:0007669"/>
    <property type="project" value="TreeGrafter"/>
</dbReference>
<comment type="similarity">
    <text evidence="2">Belongs to the dynactin subunits 5/6 family. Dynactin subunit 6 subfamily.</text>
</comment>
<comment type="subcellular location">
    <subcellularLocation>
        <location evidence="1">Cytoplasm</location>
        <location evidence="1">Cytoskeleton</location>
    </subcellularLocation>
</comment>
<gene>
    <name evidence="8" type="ORF">jhhlp_003115</name>
</gene>
<comment type="caution">
    <text evidence="8">The sequence shown here is derived from an EMBL/GenBank/DDBJ whole genome shotgun (WGS) entry which is preliminary data.</text>
</comment>
<dbReference type="InParanoid" id="A0A2N3NFY9"/>